<keyword evidence="4" id="KW-1185">Reference proteome</keyword>
<organism evidence="3 4">
    <name type="scientific">Euphydryas editha</name>
    <name type="common">Edith's checkerspot</name>
    <dbReference type="NCBI Taxonomy" id="104508"/>
    <lineage>
        <taxon>Eukaryota</taxon>
        <taxon>Metazoa</taxon>
        <taxon>Ecdysozoa</taxon>
        <taxon>Arthropoda</taxon>
        <taxon>Hexapoda</taxon>
        <taxon>Insecta</taxon>
        <taxon>Pterygota</taxon>
        <taxon>Neoptera</taxon>
        <taxon>Endopterygota</taxon>
        <taxon>Lepidoptera</taxon>
        <taxon>Glossata</taxon>
        <taxon>Ditrysia</taxon>
        <taxon>Papilionoidea</taxon>
        <taxon>Nymphalidae</taxon>
        <taxon>Nymphalinae</taxon>
        <taxon>Euphydryas</taxon>
    </lineage>
</organism>
<dbReference type="InterPro" id="IPR041588">
    <property type="entry name" value="Integrase_H2C2"/>
</dbReference>
<dbReference type="PROSITE" id="PS50994">
    <property type="entry name" value="INTEGRASE"/>
    <property type="match status" value="1"/>
</dbReference>
<comment type="caution">
    <text evidence="3">The sequence shown here is derived from an EMBL/GenBank/DDBJ whole genome shotgun (WGS) entry which is preliminary data.</text>
</comment>
<dbReference type="GO" id="GO:0003964">
    <property type="term" value="F:RNA-directed DNA polymerase activity"/>
    <property type="evidence" value="ECO:0007669"/>
    <property type="project" value="UniProtKB-EC"/>
</dbReference>
<accession>A0AAU9TZY5</accession>
<dbReference type="Gene3D" id="1.10.340.70">
    <property type="match status" value="1"/>
</dbReference>
<dbReference type="Proteomes" id="UP001153954">
    <property type="component" value="Unassembled WGS sequence"/>
</dbReference>
<evidence type="ECO:0000313" key="4">
    <source>
        <dbReference type="Proteomes" id="UP001153954"/>
    </source>
</evidence>
<feature type="domain" description="Integrase catalytic" evidence="2">
    <location>
        <begin position="146"/>
        <end position="195"/>
    </location>
</feature>
<dbReference type="Gene3D" id="3.30.420.10">
    <property type="entry name" value="Ribonuclease H-like superfamily/Ribonuclease H"/>
    <property type="match status" value="1"/>
</dbReference>
<dbReference type="AlphaFoldDB" id="A0AAU9TZY5"/>
<gene>
    <name evidence="3" type="ORF">EEDITHA_LOCUS8208</name>
</gene>
<dbReference type="GO" id="GO:0003676">
    <property type="term" value="F:nucleic acid binding"/>
    <property type="evidence" value="ECO:0007669"/>
    <property type="project" value="InterPro"/>
</dbReference>
<name>A0AAU9TZY5_EUPED</name>
<evidence type="ECO:0000313" key="3">
    <source>
        <dbReference type="EMBL" id="CAH2092453.1"/>
    </source>
</evidence>
<dbReference type="SUPFAM" id="SSF53098">
    <property type="entry name" value="Ribonuclease H-like"/>
    <property type="match status" value="1"/>
</dbReference>
<dbReference type="InterPro" id="IPR050951">
    <property type="entry name" value="Retrovirus_Pol_polyprotein"/>
</dbReference>
<evidence type="ECO:0000259" key="2">
    <source>
        <dbReference type="PROSITE" id="PS50994"/>
    </source>
</evidence>
<reference evidence="3" key="1">
    <citation type="submission" date="2022-03" db="EMBL/GenBank/DDBJ databases">
        <authorList>
            <person name="Tunstrom K."/>
        </authorList>
    </citation>
    <scope>NUCLEOTIDE SEQUENCE</scope>
</reference>
<evidence type="ECO:0000256" key="1">
    <source>
        <dbReference type="ARBA" id="ARBA00012493"/>
    </source>
</evidence>
<dbReference type="PANTHER" id="PTHR37984">
    <property type="entry name" value="PROTEIN CBG26694"/>
    <property type="match status" value="1"/>
</dbReference>
<sequence length="195" mass="22481">MQHADFFSRNPSTLTVNVLTSNLEWLSVEQRRDSQLRTIIDALENKEHVPGYSLDNFALKYERLDPTLGPQKLIVVPRSFQWSLINTFHTSLKHLGWEKTLAKLRETYFFEKMSTLVREFVENCVICRTSKQSSGATQVQMHPIPKPTSPFEVVHIDITGKLGTEHEYVIVTIDAFSKYVLLRYSSNKSQHSTAH</sequence>
<dbReference type="Pfam" id="PF17921">
    <property type="entry name" value="Integrase_H2C2"/>
    <property type="match status" value="1"/>
</dbReference>
<dbReference type="GO" id="GO:0015074">
    <property type="term" value="P:DNA integration"/>
    <property type="evidence" value="ECO:0007669"/>
    <property type="project" value="InterPro"/>
</dbReference>
<dbReference type="InterPro" id="IPR012337">
    <property type="entry name" value="RNaseH-like_sf"/>
</dbReference>
<dbReference type="PANTHER" id="PTHR37984:SF5">
    <property type="entry name" value="PROTEIN NYNRIN-LIKE"/>
    <property type="match status" value="1"/>
</dbReference>
<proteinExistence type="predicted"/>
<dbReference type="InterPro" id="IPR036397">
    <property type="entry name" value="RNaseH_sf"/>
</dbReference>
<dbReference type="EC" id="2.7.7.49" evidence="1"/>
<dbReference type="EMBL" id="CAKOGL010000011">
    <property type="protein sequence ID" value="CAH2092453.1"/>
    <property type="molecule type" value="Genomic_DNA"/>
</dbReference>
<protein>
    <recommendedName>
        <fullName evidence="1">RNA-directed DNA polymerase</fullName>
        <ecNumber evidence="1">2.7.7.49</ecNumber>
    </recommendedName>
</protein>
<dbReference type="InterPro" id="IPR001584">
    <property type="entry name" value="Integrase_cat-core"/>
</dbReference>